<comment type="caution">
    <text evidence="2">The sequence shown here is derived from an EMBL/GenBank/DDBJ whole genome shotgun (WGS) entry which is preliminary data.</text>
</comment>
<dbReference type="AlphaFoldDB" id="A0AA36GPC7"/>
<sequence>MLDSEEIDVVADMCSGEKIIKQKPKSFITLMASGLTEERFNNLFKEATHVQLCIKIDGTNFKTIRMPKLKRMFPCKERSESLVIENNPNLETVTLGSKETSIVNMHVKNNPNIRASSVSKLKRICSKLEKSTCEIDDTGVTGVYEDKEEQLETTETTQTMHVEESAGRSTVLSEGLGGGDEDKEDGYFADDAQLNMFSRDEKYGVHRKVEENRNESQMLCSYSFYIMICALILS</sequence>
<evidence type="ECO:0000313" key="3">
    <source>
        <dbReference type="Proteomes" id="UP001176961"/>
    </source>
</evidence>
<reference evidence="2" key="1">
    <citation type="submission" date="2023-07" db="EMBL/GenBank/DDBJ databases">
        <authorList>
            <consortium name="CYATHOMIX"/>
        </authorList>
    </citation>
    <scope>NUCLEOTIDE SEQUENCE</scope>
    <source>
        <strain evidence="2">N/A</strain>
    </source>
</reference>
<keyword evidence="3" id="KW-1185">Reference proteome</keyword>
<gene>
    <name evidence="2" type="ORF">CYNAS_LOCUS7736</name>
</gene>
<feature type="region of interest" description="Disordered" evidence="1">
    <location>
        <begin position="150"/>
        <end position="184"/>
    </location>
</feature>
<proteinExistence type="predicted"/>
<dbReference type="Proteomes" id="UP001176961">
    <property type="component" value="Unassembled WGS sequence"/>
</dbReference>
<evidence type="ECO:0000313" key="2">
    <source>
        <dbReference type="EMBL" id="CAJ0595753.1"/>
    </source>
</evidence>
<dbReference type="SUPFAM" id="SSF52058">
    <property type="entry name" value="L domain-like"/>
    <property type="match status" value="1"/>
</dbReference>
<protein>
    <submittedName>
        <fullName evidence="2">Uncharacterized protein</fullName>
    </submittedName>
</protein>
<accession>A0AA36GPC7</accession>
<evidence type="ECO:0000256" key="1">
    <source>
        <dbReference type="SAM" id="MobiDB-lite"/>
    </source>
</evidence>
<organism evidence="2 3">
    <name type="scientific">Cylicocyclus nassatus</name>
    <name type="common">Nematode worm</name>
    <dbReference type="NCBI Taxonomy" id="53992"/>
    <lineage>
        <taxon>Eukaryota</taxon>
        <taxon>Metazoa</taxon>
        <taxon>Ecdysozoa</taxon>
        <taxon>Nematoda</taxon>
        <taxon>Chromadorea</taxon>
        <taxon>Rhabditida</taxon>
        <taxon>Rhabditina</taxon>
        <taxon>Rhabditomorpha</taxon>
        <taxon>Strongyloidea</taxon>
        <taxon>Strongylidae</taxon>
        <taxon>Cylicocyclus</taxon>
    </lineage>
</organism>
<dbReference type="EMBL" id="CATQJL010000112">
    <property type="protein sequence ID" value="CAJ0595753.1"/>
    <property type="molecule type" value="Genomic_DNA"/>
</dbReference>
<name>A0AA36GPC7_CYLNA</name>